<dbReference type="AlphaFoldDB" id="A0A0B7BBQ0"/>
<evidence type="ECO:0000313" key="1">
    <source>
        <dbReference type="EMBL" id="CEK90789.1"/>
    </source>
</evidence>
<proteinExistence type="predicted"/>
<accession>A0A0B7BBQ0</accession>
<reference evidence="1" key="1">
    <citation type="submission" date="2014-12" db="EMBL/GenBank/DDBJ databases">
        <title>Insight into the proteome of Arion vulgaris.</title>
        <authorList>
            <person name="Aradska J."/>
            <person name="Bulat T."/>
            <person name="Smidak R."/>
            <person name="Sarate P."/>
            <person name="Gangsoo J."/>
            <person name="Sialana F."/>
            <person name="Bilban M."/>
            <person name="Lubec G."/>
        </authorList>
    </citation>
    <scope>NUCLEOTIDE SEQUENCE</scope>
    <source>
        <tissue evidence="1">Skin</tissue>
    </source>
</reference>
<organism evidence="1">
    <name type="scientific">Arion vulgaris</name>
    <dbReference type="NCBI Taxonomy" id="1028688"/>
    <lineage>
        <taxon>Eukaryota</taxon>
        <taxon>Metazoa</taxon>
        <taxon>Spiralia</taxon>
        <taxon>Lophotrochozoa</taxon>
        <taxon>Mollusca</taxon>
        <taxon>Gastropoda</taxon>
        <taxon>Heterobranchia</taxon>
        <taxon>Euthyneura</taxon>
        <taxon>Panpulmonata</taxon>
        <taxon>Eupulmonata</taxon>
        <taxon>Stylommatophora</taxon>
        <taxon>Helicina</taxon>
        <taxon>Arionoidea</taxon>
        <taxon>Arionidae</taxon>
        <taxon>Arion</taxon>
    </lineage>
</organism>
<protein>
    <submittedName>
        <fullName evidence="1">Uncharacterized protein</fullName>
    </submittedName>
</protein>
<sequence>GKKQGFKRPRRTEIYSSGHADVWSNERADRLVSTVLIIRELKMERLKVLQFFNNRLLNSVK</sequence>
<dbReference type="EMBL" id="HACG01043924">
    <property type="protein sequence ID" value="CEK90789.1"/>
    <property type="molecule type" value="Transcribed_RNA"/>
</dbReference>
<feature type="non-terminal residue" evidence="1">
    <location>
        <position position="1"/>
    </location>
</feature>
<name>A0A0B7BBQ0_9EUPU</name>
<gene>
    <name evidence="1" type="primary">ORF178862</name>
</gene>